<dbReference type="Proteomes" id="UP001054945">
    <property type="component" value="Unassembled WGS sequence"/>
</dbReference>
<evidence type="ECO:0000313" key="1">
    <source>
        <dbReference type="EMBL" id="GIX76414.1"/>
    </source>
</evidence>
<organism evidence="1 2">
    <name type="scientific">Caerostris extrusa</name>
    <name type="common">Bark spider</name>
    <name type="synonym">Caerostris bankana</name>
    <dbReference type="NCBI Taxonomy" id="172846"/>
    <lineage>
        <taxon>Eukaryota</taxon>
        <taxon>Metazoa</taxon>
        <taxon>Ecdysozoa</taxon>
        <taxon>Arthropoda</taxon>
        <taxon>Chelicerata</taxon>
        <taxon>Arachnida</taxon>
        <taxon>Araneae</taxon>
        <taxon>Araneomorphae</taxon>
        <taxon>Entelegynae</taxon>
        <taxon>Araneoidea</taxon>
        <taxon>Araneidae</taxon>
        <taxon>Caerostris</taxon>
    </lineage>
</organism>
<name>A0AAV4MX08_CAEEX</name>
<sequence>MTSMASSNSCSPIQQFVEQEQTYCFNIIREHGSLSGCLVKLEKTKKHLGRTRPIQYKQTCLGSPNCEREQIFFQDFERVPALDLTRTSASLFPFKSIATVDTMP</sequence>
<dbReference type="EMBL" id="BPLR01020249">
    <property type="protein sequence ID" value="GIX76414.1"/>
    <property type="molecule type" value="Genomic_DNA"/>
</dbReference>
<comment type="caution">
    <text evidence="1">The sequence shown here is derived from an EMBL/GenBank/DDBJ whole genome shotgun (WGS) entry which is preliminary data.</text>
</comment>
<protein>
    <submittedName>
        <fullName evidence="1">Uncharacterized protein</fullName>
    </submittedName>
</protein>
<dbReference type="AlphaFoldDB" id="A0AAV4MX08"/>
<evidence type="ECO:0000313" key="2">
    <source>
        <dbReference type="Proteomes" id="UP001054945"/>
    </source>
</evidence>
<keyword evidence="2" id="KW-1185">Reference proteome</keyword>
<accession>A0AAV4MX08</accession>
<gene>
    <name evidence="1" type="ORF">CEXT_182571</name>
</gene>
<reference evidence="1 2" key="1">
    <citation type="submission" date="2021-06" db="EMBL/GenBank/DDBJ databases">
        <title>Caerostris extrusa draft genome.</title>
        <authorList>
            <person name="Kono N."/>
            <person name="Arakawa K."/>
        </authorList>
    </citation>
    <scope>NUCLEOTIDE SEQUENCE [LARGE SCALE GENOMIC DNA]</scope>
</reference>
<proteinExistence type="predicted"/>